<accession>A0ABV8SM93</accession>
<dbReference type="EMBL" id="JBHSDU010000003">
    <property type="protein sequence ID" value="MFC4308716.1"/>
    <property type="molecule type" value="Genomic_DNA"/>
</dbReference>
<evidence type="ECO:0000259" key="2">
    <source>
        <dbReference type="Pfam" id="PF16655"/>
    </source>
</evidence>
<dbReference type="InterPro" id="IPR038607">
    <property type="entry name" value="PhoD-like_sf"/>
</dbReference>
<dbReference type="Proteomes" id="UP001595904">
    <property type="component" value="Unassembled WGS sequence"/>
</dbReference>
<keyword evidence="4" id="KW-1185">Reference proteome</keyword>
<sequence>MSAFSRREFLATLSALGIAPSAFAIGRDGQLPTEGVGPSFLHGVASGDPLHDRVILWTRLTPKKLEDHLQVKWRIATDHHLKNVVRSGLFSTDITRDFTVKVDAIGLEPDTMYYYQFETRGAQSPLGRTRTLPVDHRRHWRMAFASCSNYPYGYFNAYGRMAARNDIDMVLHLGDYLYEYPQGGYANPLLVGLRDVVPTNEILTLTDYRLRHALYKTDPDLQELHRLYPFICVWDDHESANDAWRDGAENHNPENGEGEWIVRRRNAVRAYNEYMPIRSTNDADDEIYRHFRIGDLGDLIMLDTRLHGRDLQAAFKTGQSELPVSDPTISDGTRTLLGFDQEEWLNRQLWESKQRGTTWRVLGQQVMMAQLSSTFGQTIINPDQWDGYAPARARLFTHLRDNNIKNNVVLTGDIHSSWCADLTLNPWDSSGYNPQTGAGVLGAEFVCPAVTSPGPVPGAAGDVLAAQLRFVSPHLKYINLNRRGYGVLDLTHEAATCEIYHVATVDAKSDQETLASVMVSEVGNNLVRGEGQKTPRL</sequence>
<evidence type="ECO:0000313" key="3">
    <source>
        <dbReference type="EMBL" id="MFC4308716.1"/>
    </source>
</evidence>
<dbReference type="CDD" id="cd07389">
    <property type="entry name" value="MPP_PhoD"/>
    <property type="match status" value="1"/>
</dbReference>
<dbReference type="PANTHER" id="PTHR43606">
    <property type="entry name" value="PHOSPHATASE, PUTATIVE (AFU_ORTHOLOGUE AFUA_6G08710)-RELATED"/>
    <property type="match status" value="1"/>
</dbReference>
<comment type="caution">
    <text evidence="3">The sequence shown here is derived from an EMBL/GenBank/DDBJ whole genome shotgun (WGS) entry which is preliminary data.</text>
</comment>
<dbReference type="PANTHER" id="PTHR43606:SF7">
    <property type="entry name" value="PHOSPHATASE, PUTATIVE (AFU_ORTHOLOGUE AFUA_6G08710)-RELATED"/>
    <property type="match status" value="1"/>
</dbReference>
<dbReference type="InterPro" id="IPR032093">
    <property type="entry name" value="PhoD_N"/>
</dbReference>
<feature type="domain" description="Phospholipase D N-terminal" evidence="2">
    <location>
        <begin position="42"/>
        <end position="131"/>
    </location>
</feature>
<dbReference type="Gene3D" id="3.60.21.70">
    <property type="entry name" value="PhoD-like phosphatase"/>
    <property type="match status" value="1"/>
</dbReference>
<feature type="domain" description="PhoD-like phosphatase metallophosphatase" evidence="1">
    <location>
        <begin position="142"/>
        <end position="498"/>
    </location>
</feature>
<gene>
    <name evidence="3" type="ORF">ACFPN2_06450</name>
</gene>
<dbReference type="RefSeq" id="WP_380595799.1">
    <property type="nucleotide sequence ID" value="NZ_JBHSDU010000003.1"/>
</dbReference>
<proteinExistence type="predicted"/>
<protein>
    <submittedName>
        <fullName evidence="3">Alkaline phosphatase D family protein</fullName>
    </submittedName>
</protein>
<dbReference type="Gene3D" id="2.60.40.380">
    <property type="entry name" value="Purple acid phosphatase-like, N-terminal"/>
    <property type="match status" value="1"/>
</dbReference>
<dbReference type="InterPro" id="IPR018946">
    <property type="entry name" value="PhoD-like_MPP"/>
</dbReference>
<reference evidence="4" key="1">
    <citation type="journal article" date="2019" name="Int. J. Syst. Evol. Microbiol.">
        <title>The Global Catalogue of Microorganisms (GCM) 10K type strain sequencing project: providing services to taxonomists for standard genome sequencing and annotation.</title>
        <authorList>
            <consortium name="The Broad Institute Genomics Platform"/>
            <consortium name="The Broad Institute Genome Sequencing Center for Infectious Disease"/>
            <person name="Wu L."/>
            <person name="Ma J."/>
        </authorList>
    </citation>
    <scope>NUCLEOTIDE SEQUENCE [LARGE SCALE GENOMIC DNA]</scope>
    <source>
        <strain evidence="4">CGMCC 1.10759</strain>
    </source>
</reference>
<dbReference type="Pfam" id="PF16655">
    <property type="entry name" value="PhoD_N"/>
    <property type="match status" value="1"/>
</dbReference>
<evidence type="ECO:0000313" key="4">
    <source>
        <dbReference type="Proteomes" id="UP001595904"/>
    </source>
</evidence>
<name>A0ABV8SM93_9GAMM</name>
<evidence type="ECO:0000259" key="1">
    <source>
        <dbReference type="Pfam" id="PF09423"/>
    </source>
</evidence>
<dbReference type="InterPro" id="IPR029052">
    <property type="entry name" value="Metallo-depent_PP-like"/>
</dbReference>
<dbReference type="Pfam" id="PF09423">
    <property type="entry name" value="PhoD"/>
    <property type="match status" value="1"/>
</dbReference>
<organism evidence="3 4">
    <name type="scientific">Steroidobacter flavus</name>
    <dbReference type="NCBI Taxonomy" id="1842136"/>
    <lineage>
        <taxon>Bacteria</taxon>
        <taxon>Pseudomonadati</taxon>
        <taxon>Pseudomonadota</taxon>
        <taxon>Gammaproteobacteria</taxon>
        <taxon>Steroidobacterales</taxon>
        <taxon>Steroidobacteraceae</taxon>
        <taxon>Steroidobacter</taxon>
    </lineage>
</organism>
<dbReference type="SUPFAM" id="SSF56300">
    <property type="entry name" value="Metallo-dependent phosphatases"/>
    <property type="match status" value="1"/>
</dbReference>
<dbReference type="InterPro" id="IPR052900">
    <property type="entry name" value="Phospholipid_Metab_Enz"/>
</dbReference>